<dbReference type="InterPro" id="IPR041489">
    <property type="entry name" value="PDZ_6"/>
</dbReference>
<dbReference type="InterPro" id="IPR036034">
    <property type="entry name" value="PDZ_sf"/>
</dbReference>
<sequence length="951" mass="98184">MRQRHRLSILLASLLAVCGVLLLFFRGQPDTSGIEPLGATGAQPIAAVNAASARADIPATPPLESAVSPADGFFVLRVVTPAGPVSGARVRAWLRVSVDGAESNPWRLASEGVTGEDGTLRLPAGPGDYLLSAHATGHAPARREATRPVGVAETEVELSLSTGVSLRGRIVAEGRNEPVPMADVTLRPYPSAAIAWAEPASLPEESSFATSDERGHFQFANLTPGRYALTAEAPGFSPRTVRFLQVPTSAELVVGLWGAGTLEGFVVDAKGQPVAGAEVLASGGPAPVRATTSEGGGFAFEVQAGTWVLTARHGNSVGRIPGALSVAPGETLRGLTVTLGAASGLEGRVLATDGAPVREATLVASPSLAQGELGRATSGGEGAYRMELPPGDYDVSVQAPGFATTHVTAIVVPSGAFAPLDVKLEPATAEVGGTVTNASGQPVAHAEVRAEQREGLARSTRADEQGVYLLTGLAPGPTSVRARREGAQGWATRLETLKSGTRARVDLTLAESGIVQGRVTRASGEAVPEPAVVRAMPRGGTGGGTNMSWTETDAEGLYRLELPAGVYQLTAVLPRARFIYFHQDDPAITVPEGGSIQQDLVLLEERGITGTVRESSNAPSPFAAVAAVQGGDFPITVRVFADEDGSFAIPARPPGAPPLAELVAYNSGRVARVANVGEGQGPVELRLQAAAHLRGRVVARTGTPPDGFTLTLTEVGGEELPWAGAAPTTRQFPGSTFELRDAPGQPLKLSVRTQDGRSGEAVATLSPGGSADVEIPLTQGASSLSGRAVWSRDGGPASGVAVFLDRTVTSSPDTVTGADGRFRLEAVRPGAHTVRLMPPEGRVETRGVKVAEVEATDLGDIPVSPRRATPGTLGAGYSEDRGYVSFAWLTPEGPAARAGIIVGDRLLAVDGVVVRNRLEAEQRSHGAPGSPVRLRLVRGGGEQELHAIRAD</sequence>
<dbReference type="SUPFAM" id="SSF49452">
    <property type="entry name" value="Starch-binding domain-like"/>
    <property type="match status" value="4"/>
</dbReference>
<keyword evidence="4" id="KW-1185">Reference proteome</keyword>
<dbReference type="InterPro" id="IPR013784">
    <property type="entry name" value="Carb-bd-like_fold"/>
</dbReference>
<dbReference type="Proteomes" id="UP000663090">
    <property type="component" value="Chromosome"/>
</dbReference>
<evidence type="ECO:0000259" key="2">
    <source>
        <dbReference type="PROSITE" id="PS50106"/>
    </source>
</evidence>
<dbReference type="PANTHER" id="PTHR23303:SF14">
    <property type="entry name" value="BOS COMPLEX SUBUNIT NOMO1-RELATED"/>
    <property type="match status" value="1"/>
</dbReference>
<dbReference type="SUPFAM" id="SSF50156">
    <property type="entry name" value="PDZ domain-like"/>
    <property type="match status" value="1"/>
</dbReference>
<proteinExistence type="predicted"/>
<feature type="domain" description="PDZ" evidence="2">
    <location>
        <begin position="862"/>
        <end position="916"/>
    </location>
</feature>
<dbReference type="Pfam" id="PF13620">
    <property type="entry name" value="CarboxypepD_reg"/>
    <property type="match status" value="4"/>
</dbReference>
<dbReference type="Gene3D" id="2.60.40.1120">
    <property type="entry name" value="Carboxypeptidase-like, regulatory domain"/>
    <property type="match status" value="5"/>
</dbReference>
<dbReference type="PANTHER" id="PTHR23303">
    <property type="entry name" value="CARBOXYPEPTIDASE REGULATORY REGION-CONTAINING"/>
    <property type="match status" value="1"/>
</dbReference>
<organism evidence="3 4">
    <name type="scientific">Myxococcus landrumensis</name>
    <dbReference type="NCBI Taxonomy" id="2813577"/>
    <lineage>
        <taxon>Bacteria</taxon>
        <taxon>Pseudomonadati</taxon>
        <taxon>Myxococcota</taxon>
        <taxon>Myxococcia</taxon>
        <taxon>Myxococcales</taxon>
        <taxon>Cystobacterineae</taxon>
        <taxon>Myxococcaceae</taxon>
        <taxon>Myxococcus</taxon>
    </lineage>
</organism>
<protein>
    <submittedName>
        <fullName evidence="3">Carboxypeptidase regulatory-like domain-containing protein</fullName>
    </submittedName>
</protein>
<dbReference type="SUPFAM" id="SSF49464">
    <property type="entry name" value="Carboxypeptidase regulatory domain-like"/>
    <property type="match status" value="2"/>
</dbReference>
<evidence type="ECO:0000256" key="1">
    <source>
        <dbReference type="ARBA" id="ARBA00022729"/>
    </source>
</evidence>
<evidence type="ECO:0000313" key="4">
    <source>
        <dbReference type="Proteomes" id="UP000663090"/>
    </source>
</evidence>
<dbReference type="InterPro" id="IPR001478">
    <property type="entry name" value="PDZ"/>
</dbReference>
<dbReference type="InterPro" id="IPR051417">
    <property type="entry name" value="SDr/BOS_complex"/>
</dbReference>
<reference evidence="3 4" key="1">
    <citation type="submission" date="2021-02" db="EMBL/GenBank/DDBJ databases">
        <title>De Novo genome assembly of isolated myxobacteria.</title>
        <authorList>
            <person name="Stevens D.C."/>
        </authorList>
    </citation>
    <scope>NUCLEOTIDE SEQUENCE [LARGE SCALE GENOMIC DNA]</scope>
    <source>
        <strain evidence="3 4">SCHIC003</strain>
    </source>
</reference>
<evidence type="ECO:0000313" key="3">
    <source>
        <dbReference type="EMBL" id="QSQ15788.1"/>
    </source>
</evidence>
<dbReference type="Pfam" id="PF17820">
    <property type="entry name" value="PDZ_6"/>
    <property type="match status" value="1"/>
</dbReference>
<dbReference type="SMART" id="SM00228">
    <property type="entry name" value="PDZ"/>
    <property type="match status" value="1"/>
</dbReference>
<keyword evidence="1" id="KW-0732">Signal</keyword>
<gene>
    <name evidence="3" type="ORF">JY572_06940</name>
</gene>
<name>A0ABX7NHI9_9BACT</name>
<dbReference type="EMBL" id="CP071091">
    <property type="protein sequence ID" value="QSQ15788.1"/>
    <property type="molecule type" value="Genomic_DNA"/>
</dbReference>
<accession>A0ABX7NHI9</accession>
<dbReference type="InterPro" id="IPR008969">
    <property type="entry name" value="CarboxyPept-like_regulatory"/>
</dbReference>
<dbReference type="PROSITE" id="PS50106">
    <property type="entry name" value="PDZ"/>
    <property type="match status" value="1"/>
</dbReference>
<dbReference type="Gene3D" id="2.30.42.10">
    <property type="match status" value="1"/>
</dbReference>